<dbReference type="InterPro" id="IPR001763">
    <property type="entry name" value="Rhodanese-like_dom"/>
</dbReference>
<dbReference type="SUPFAM" id="SSF52821">
    <property type="entry name" value="Rhodanese/Cell cycle control phosphatase"/>
    <property type="match status" value="1"/>
</dbReference>
<accession>A0A3N4HVE1</accession>
<dbReference type="PANTHER" id="PTHR10828">
    <property type="entry name" value="M-PHASE INDUCER PHOSPHATASE DUAL SPECIFICITY PHOSPHATASE CDC25"/>
    <property type="match status" value="1"/>
</dbReference>
<proteinExistence type="predicted"/>
<evidence type="ECO:0000313" key="3">
    <source>
        <dbReference type="Proteomes" id="UP000275078"/>
    </source>
</evidence>
<name>A0A3N4HVE1_ASCIM</name>
<sequence length="118" mass="13041">APNENLTIIDVRTGDYVDGHLPFHRHIPSTAFPNDVGRLVQELKGCKRVVFHCALSQERGPRAALMYLRHGGGGKVVTKKEDGTEVETGEVQEVVVLEGGFVGWQERYGKDGRLTVGW</sequence>
<gene>
    <name evidence="2" type="ORF">BJ508DRAFT_186793</name>
</gene>
<dbReference type="Gene3D" id="3.40.250.10">
    <property type="entry name" value="Rhodanese-like domain"/>
    <property type="match status" value="1"/>
</dbReference>
<dbReference type="GO" id="GO:0005737">
    <property type="term" value="C:cytoplasm"/>
    <property type="evidence" value="ECO:0007669"/>
    <property type="project" value="TreeGrafter"/>
</dbReference>
<keyword evidence="3" id="KW-1185">Reference proteome</keyword>
<evidence type="ECO:0000259" key="1">
    <source>
        <dbReference type="PROSITE" id="PS50206"/>
    </source>
</evidence>
<feature type="non-terminal residue" evidence="2">
    <location>
        <position position="118"/>
    </location>
</feature>
<dbReference type="AlphaFoldDB" id="A0A3N4HVE1"/>
<dbReference type="GO" id="GO:0004725">
    <property type="term" value="F:protein tyrosine phosphatase activity"/>
    <property type="evidence" value="ECO:0007669"/>
    <property type="project" value="TreeGrafter"/>
</dbReference>
<dbReference type="Pfam" id="PF00581">
    <property type="entry name" value="Rhodanese"/>
    <property type="match status" value="1"/>
</dbReference>
<dbReference type="EMBL" id="ML119754">
    <property type="protein sequence ID" value="RPA75941.1"/>
    <property type="molecule type" value="Genomic_DNA"/>
</dbReference>
<dbReference type="PROSITE" id="PS50206">
    <property type="entry name" value="RHODANESE_3"/>
    <property type="match status" value="1"/>
</dbReference>
<dbReference type="Proteomes" id="UP000275078">
    <property type="component" value="Unassembled WGS sequence"/>
</dbReference>
<dbReference type="PANTHER" id="PTHR10828:SF38">
    <property type="entry name" value="ARSENICAL-RESISTANCE PROTEIN 2-RELATED"/>
    <property type="match status" value="1"/>
</dbReference>
<dbReference type="GO" id="GO:0005634">
    <property type="term" value="C:nucleus"/>
    <property type="evidence" value="ECO:0007669"/>
    <property type="project" value="TreeGrafter"/>
</dbReference>
<dbReference type="InterPro" id="IPR036873">
    <property type="entry name" value="Rhodanese-like_dom_sf"/>
</dbReference>
<protein>
    <recommendedName>
        <fullName evidence="1">Rhodanese domain-containing protein</fullName>
    </recommendedName>
</protein>
<feature type="domain" description="Rhodanese" evidence="1">
    <location>
        <begin position="2"/>
        <end position="113"/>
    </location>
</feature>
<dbReference type="STRING" id="1160509.A0A3N4HVE1"/>
<dbReference type="OrthoDB" id="102559at2759"/>
<feature type="non-terminal residue" evidence="2">
    <location>
        <position position="1"/>
    </location>
</feature>
<organism evidence="2 3">
    <name type="scientific">Ascobolus immersus RN42</name>
    <dbReference type="NCBI Taxonomy" id="1160509"/>
    <lineage>
        <taxon>Eukaryota</taxon>
        <taxon>Fungi</taxon>
        <taxon>Dikarya</taxon>
        <taxon>Ascomycota</taxon>
        <taxon>Pezizomycotina</taxon>
        <taxon>Pezizomycetes</taxon>
        <taxon>Pezizales</taxon>
        <taxon>Ascobolaceae</taxon>
        <taxon>Ascobolus</taxon>
    </lineage>
</organism>
<reference evidence="2 3" key="1">
    <citation type="journal article" date="2018" name="Nat. Ecol. Evol.">
        <title>Pezizomycetes genomes reveal the molecular basis of ectomycorrhizal truffle lifestyle.</title>
        <authorList>
            <person name="Murat C."/>
            <person name="Payen T."/>
            <person name="Noel B."/>
            <person name="Kuo A."/>
            <person name="Morin E."/>
            <person name="Chen J."/>
            <person name="Kohler A."/>
            <person name="Krizsan K."/>
            <person name="Balestrini R."/>
            <person name="Da Silva C."/>
            <person name="Montanini B."/>
            <person name="Hainaut M."/>
            <person name="Levati E."/>
            <person name="Barry K.W."/>
            <person name="Belfiori B."/>
            <person name="Cichocki N."/>
            <person name="Clum A."/>
            <person name="Dockter R.B."/>
            <person name="Fauchery L."/>
            <person name="Guy J."/>
            <person name="Iotti M."/>
            <person name="Le Tacon F."/>
            <person name="Lindquist E.A."/>
            <person name="Lipzen A."/>
            <person name="Malagnac F."/>
            <person name="Mello A."/>
            <person name="Molinier V."/>
            <person name="Miyauchi S."/>
            <person name="Poulain J."/>
            <person name="Riccioni C."/>
            <person name="Rubini A."/>
            <person name="Sitrit Y."/>
            <person name="Splivallo R."/>
            <person name="Traeger S."/>
            <person name="Wang M."/>
            <person name="Zifcakova L."/>
            <person name="Wipf D."/>
            <person name="Zambonelli A."/>
            <person name="Paolocci F."/>
            <person name="Nowrousian M."/>
            <person name="Ottonello S."/>
            <person name="Baldrian P."/>
            <person name="Spatafora J.W."/>
            <person name="Henrissat B."/>
            <person name="Nagy L.G."/>
            <person name="Aury J.M."/>
            <person name="Wincker P."/>
            <person name="Grigoriev I.V."/>
            <person name="Bonfante P."/>
            <person name="Martin F.M."/>
        </authorList>
    </citation>
    <scope>NUCLEOTIDE SEQUENCE [LARGE SCALE GENOMIC DNA]</scope>
    <source>
        <strain evidence="2 3">RN42</strain>
    </source>
</reference>
<evidence type="ECO:0000313" key="2">
    <source>
        <dbReference type="EMBL" id="RPA75941.1"/>
    </source>
</evidence>